<keyword evidence="5 7" id="KW-0663">Pyridoxal phosphate</keyword>
<evidence type="ECO:0000256" key="1">
    <source>
        <dbReference type="ARBA" id="ARBA00022490"/>
    </source>
</evidence>
<feature type="modified residue" description="N6-(pyridoxal phosphate)lysine" evidence="7">
    <location>
        <position position="236"/>
    </location>
</feature>
<comment type="similarity">
    <text evidence="7">Belongs to the class-III pyridoxal-phosphate-dependent aminotransferase family. LysJ subfamily.</text>
</comment>
<dbReference type="InterPro" id="IPR015424">
    <property type="entry name" value="PyrdxlP-dep_Trfase"/>
</dbReference>
<dbReference type="InterPro" id="IPR050103">
    <property type="entry name" value="Class-III_PLP-dep_AT"/>
</dbReference>
<feature type="binding site" evidence="7">
    <location>
        <begin position="207"/>
        <end position="210"/>
    </location>
    <ligand>
        <name>pyridoxal 5'-phosphate</name>
        <dbReference type="ChEBI" id="CHEBI:597326"/>
    </ligand>
</feature>
<proteinExistence type="inferred from homology"/>
<organism evidence="8 9">
    <name type="scientific">Sulfurisphaera tokodaii</name>
    <dbReference type="NCBI Taxonomy" id="111955"/>
    <lineage>
        <taxon>Archaea</taxon>
        <taxon>Thermoproteota</taxon>
        <taxon>Thermoprotei</taxon>
        <taxon>Sulfolobales</taxon>
        <taxon>Sulfolobaceae</taxon>
        <taxon>Sulfurisphaera</taxon>
    </lineage>
</organism>
<evidence type="ECO:0000313" key="9">
    <source>
        <dbReference type="Proteomes" id="UP000646844"/>
    </source>
</evidence>
<dbReference type="SMR" id="A0A832TRP7"/>
<dbReference type="GO" id="GO:0019878">
    <property type="term" value="P:lysine biosynthetic process via aminoadipic acid"/>
    <property type="evidence" value="ECO:0007669"/>
    <property type="project" value="UniProtKB-UniRule"/>
</dbReference>
<dbReference type="GO" id="GO:0042450">
    <property type="term" value="P:L-arginine biosynthetic process via ornithine"/>
    <property type="evidence" value="ECO:0007669"/>
    <property type="project" value="UniProtKB-UniRule"/>
</dbReference>
<dbReference type="OMA" id="MVPGFKY"/>
<keyword evidence="1 7" id="KW-0963">Cytoplasm</keyword>
<dbReference type="UniPathway" id="UPA00068"/>
<comment type="pathway">
    <text evidence="7">Amino-acid biosynthesis; L-lysine biosynthesis via AAA pathway; L-lysine from L-alpha-aminoadipate (Thermus route): step 4/5.</text>
</comment>
<protein>
    <recommendedName>
        <fullName evidence="7">[LysW]-aminoadipate semialdehyde/glutamate semialdehyde transaminase</fullName>
        <ecNumber evidence="7">2.6.1.118</ecNumber>
        <ecNumber evidence="7">2.6.1.124</ecNumber>
    </recommendedName>
</protein>
<evidence type="ECO:0000256" key="5">
    <source>
        <dbReference type="ARBA" id="ARBA00022898"/>
    </source>
</evidence>
<dbReference type="NCBIfam" id="TIGR00707">
    <property type="entry name" value="argD"/>
    <property type="match status" value="1"/>
</dbReference>
<keyword evidence="4 7" id="KW-0808">Transferase</keyword>
<comment type="subunit">
    <text evidence="7">Homodimer.</text>
</comment>
<dbReference type="NCBIfam" id="NF045491">
    <property type="entry name" value="LysJ_Sulfobales"/>
    <property type="match status" value="1"/>
</dbReference>
<dbReference type="FunFam" id="3.40.640.10:FF:000004">
    <property type="entry name" value="Acetylornithine aminotransferase"/>
    <property type="match status" value="1"/>
</dbReference>
<evidence type="ECO:0000256" key="7">
    <source>
        <dbReference type="HAMAP-Rule" id="MF_02084"/>
    </source>
</evidence>
<dbReference type="EMBL" id="DUJO01000037">
    <property type="protein sequence ID" value="HII74308.1"/>
    <property type="molecule type" value="Genomic_DNA"/>
</dbReference>
<comment type="function">
    <text evidence="7">Involved in both the arginine and lysine biosynthetic pathways.</text>
</comment>
<feature type="binding site" evidence="7">
    <location>
        <position position="123"/>
    </location>
    <ligand>
        <name>pyridoxal 5'-phosphate</name>
        <dbReference type="ChEBI" id="CHEBI:597326"/>
    </ligand>
</feature>
<comment type="catalytic activity">
    <reaction evidence="7">
        <text>[amino-group carrier protein]-C-terminal-gamma-(L-lysyl)-L-glutamate + 2-oxoglutarate = [amino-group carrier protein]-C-terminal-N-(1-carboxy-5-oxopentan-1-yl)-L-glutamine + L-glutamate</text>
        <dbReference type="Rhea" id="RHEA:41952"/>
        <dbReference type="Rhea" id="RHEA-COMP:9714"/>
        <dbReference type="Rhea" id="RHEA-COMP:9715"/>
        <dbReference type="ChEBI" id="CHEBI:16810"/>
        <dbReference type="ChEBI" id="CHEBI:29985"/>
        <dbReference type="ChEBI" id="CHEBI:78501"/>
        <dbReference type="ChEBI" id="CHEBI:78526"/>
        <dbReference type="EC" id="2.6.1.118"/>
    </reaction>
</comment>
<feature type="binding site" evidence="7">
    <location>
        <position position="264"/>
    </location>
    <ligand>
        <name>substrate</name>
    </ligand>
</feature>
<evidence type="ECO:0000256" key="4">
    <source>
        <dbReference type="ARBA" id="ARBA00022679"/>
    </source>
</evidence>
<dbReference type="GO" id="GO:0008483">
    <property type="term" value="F:transaminase activity"/>
    <property type="evidence" value="ECO:0007669"/>
    <property type="project" value="UniProtKB-UniRule"/>
</dbReference>
<evidence type="ECO:0000256" key="6">
    <source>
        <dbReference type="ARBA" id="ARBA00023154"/>
    </source>
</evidence>
<dbReference type="InterPro" id="IPR015422">
    <property type="entry name" value="PyrdxlP-dep_Trfase_small"/>
</dbReference>
<name>A0A832TRP7_9CREN</name>
<accession>A0A832TRP7</accession>
<feature type="binding site" evidence="7">
    <location>
        <position position="265"/>
    </location>
    <ligand>
        <name>pyridoxal 5'-phosphate</name>
        <dbReference type="ChEBI" id="CHEBI:597326"/>
    </ligand>
</feature>
<dbReference type="Pfam" id="PF00202">
    <property type="entry name" value="Aminotran_3"/>
    <property type="match status" value="1"/>
</dbReference>
<dbReference type="Proteomes" id="UP000646844">
    <property type="component" value="Unassembled WGS sequence"/>
</dbReference>
<dbReference type="EC" id="2.6.1.124" evidence="7"/>
<dbReference type="RefSeq" id="WP_010978129.1">
    <property type="nucleotide sequence ID" value="NZ_BAABQO010000002.1"/>
</dbReference>
<dbReference type="GO" id="GO:0030170">
    <property type="term" value="F:pyridoxal phosphate binding"/>
    <property type="evidence" value="ECO:0007669"/>
    <property type="project" value="InterPro"/>
</dbReference>
<dbReference type="UniPathway" id="UPA00033">
    <property type="reaction ID" value="UER00038"/>
</dbReference>
<feature type="binding site" evidence="7">
    <location>
        <begin position="96"/>
        <end position="97"/>
    </location>
    <ligand>
        <name>pyridoxal 5'-phosphate</name>
        <dbReference type="ChEBI" id="CHEBI:597326"/>
    </ligand>
</feature>
<keyword evidence="2 7" id="KW-0032">Aminotransferase</keyword>
<comment type="pathway">
    <text evidence="7">Amino-acid biosynthesis; L-arginine biosynthesis.</text>
</comment>
<dbReference type="Gene3D" id="3.90.1150.10">
    <property type="entry name" value="Aspartate Aminotransferase, domain 1"/>
    <property type="match status" value="1"/>
</dbReference>
<feature type="binding site" evidence="7">
    <location>
        <position position="126"/>
    </location>
    <ligand>
        <name>substrate</name>
    </ligand>
</feature>
<dbReference type="GO" id="GO:0005737">
    <property type="term" value="C:cytoplasm"/>
    <property type="evidence" value="ECO:0007669"/>
    <property type="project" value="UniProtKB-SubCell"/>
</dbReference>
<dbReference type="GeneID" id="1458075"/>
<reference evidence="8" key="1">
    <citation type="journal article" date="2020" name="bioRxiv">
        <title>A rank-normalized archaeal taxonomy based on genome phylogeny resolves widespread incomplete and uneven classifications.</title>
        <authorList>
            <person name="Rinke C."/>
            <person name="Chuvochina M."/>
            <person name="Mussig A.J."/>
            <person name="Chaumeil P.-A."/>
            <person name="Waite D.W."/>
            <person name="Whitman W.B."/>
            <person name="Parks D.H."/>
            <person name="Hugenholtz P."/>
        </authorList>
    </citation>
    <scope>NUCLEOTIDE SEQUENCE</scope>
    <source>
        <strain evidence="8">UBA8838</strain>
    </source>
</reference>
<sequence>MKFIQLYGDRGLTIVKGEGQYVWDISGTKYLDLHTGIGVAFLGHRNRRVIEYLSRQMENIMTLSTSFSTPIRDEMLKELDPLKPDKMDNIILLNSGTEAVEAALKTARKITGRKKIIAFKNSFHGRTAGSLSVTWNKRYREPFEPLMSPVQFLTYNNIDELKNIDEQTAAVIVEPIQGESGVIPANEDFMKALREQTQKVGALLVVDEVQTGFGRTGKVWAYQHYGIIPDLLTAGKAIGGGFPVSALFLPDWIAEKLEEGDHGSTYGGNPMAMAAVTAASKVLKEDNVVEQASIKGEIFKKILREKLSDLKSVREIRGKGLMIGIEIRFPPAIALKVMQDERVLALKAGSTVIRFLAPYMITQSDMEEASNAARKGIIETENKRAIT</sequence>
<dbReference type="CDD" id="cd00610">
    <property type="entry name" value="OAT_like"/>
    <property type="match status" value="1"/>
</dbReference>
<dbReference type="PIRSF" id="PIRSF000521">
    <property type="entry name" value="Transaminase_4ab_Lys_Orn"/>
    <property type="match status" value="1"/>
</dbReference>
<dbReference type="HAMAP" id="MF_02084">
    <property type="entry name" value="LysJ_aminotrans_3"/>
    <property type="match status" value="1"/>
</dbReference>
<comment type="catalytic activity">
    <reaction evidence="7">
        <text>[amino-group carrier protein]-C-terminal-gamma-(L-ornithyl)-L-glutamate + 2-oxoglutarate = [amino-group carrier protein]-C-terminal-gamma-(L-glutamyl-5-semialdehyde)-L-glutamate + L-glutamate</text>
        <dbReference type="Rhea" id="RHEA:52672"/>
        <dbReference type="Rhea" id="RHEA-COMP:13327"/>
        <dbReference type="Rhea" id="RHEA-COMP:13328"/>
        <dbReference type="ChEBI" id="CHEBI:16810"/>
        <dbReference type="ChEBI" id="CHEBI:29985"/>
        <dbReference type="ChEBI" id="CHEBI:136761"/>
        <dbReference type="ChEBI" id="CHEBI:136763"/>
        <dbReference type="EC" id="2.6.1.124"/>
    </reaction>
</comment>
<dbReference type="InterPro" id="IPR037537">
    <property type="entry name" value="LysJ"/>
</dbReference>
<dbReference type="Gene3D" id="3.40.640.10">
    <property type="entry name" value="Type I PLP-dependent aspartate aminotransferase-like (Major domain)"/>
    <property type="match status" value="1"/>
</dbReference>
<dbReference type="PANTHER" id="PTHR11986">
    <property type="entry name" value="AMINOTRANSFERASE CLASS III"/>
    <property type="match status" value="1"/>
</dbReference>
<keyword evidence="7" id="KW-0055">Arginine biosynthesis</keyword>
<dbReference type="PANTHER" id="PTHR11986:SF79">
    <property type="entry name" value="ACETYLORNITHINE AMINOTRANSFERASE, MITOCHONDRIAL"/>
    <property type="match status" value="1"/>
</dbReference>
<dbReference type="GO" id="GO:0042802">
    <property type="term" value="F:identical protein binding"/>
    <property type="evidence" value="ECO:0007669"/>
    <property type="project" value="TreeGrafter"/>
</dbReference>
<dbReference type="EC" id="2.6.1.118" evidence="7"/>
<dbReference type="InterPro" id="IPR049704">
    <property type="entry name" value="Aminotrans_3_PPA_site"/>
</dbReference>
<gene>
    <name evidence="7" type="primary">lysJ</name>
    <name evidence="8" type="ORF">HA332_08045</name>
</gene>
<comment type="subcellular location">
    <subcellularLocation>
        <location evidence="7">Cytoplasm</location>
    </subcellularLocation>
</comment>
<keyword evidence="3 7" id="KW-0028">Amino-acid biosynthesis</keyword>
<dbReference type="AlphaFoldDB" id="A0A832TRP7"/>
<dbReference type="InterPro" id="IPR005814">
    <property type="entry name" value="Aminotrans_3"/>
</dbReference>
<dbReference type="InterPro" id="IPR004636">
    <property type="entry name" value="AcOrn/SuccOrn_fam"/>
</dbReference>
<dbReference type="InterPro" id="IPR053458">
    <property type="entry name" value="Class-III_PLP-Dep_Atrans_LysJ"/>
</dbReference>
<dbReference type="PROSITE" id="PS00600">
    <property type="entry name" value="AA_TRANSFER_CLASS_3"/>
    <property type="match status" value="1"/>
</dbReference>
<dbReference type="SUPFAM" id="SSF53383">
    <property type="entry name" value="PLP-dependent transferases"/>
    <property type="match status" value="1"/>
</dbReference>
<comment type="cofactor">
    <cofactor evidence="7">
        <name>pyridoxal 5'-phosphate</name>
        <dbReference type="ChEBI" id="CHEBI:597326"/>
    </cofactor>
    <text evidence="7">Binds 1 pyridoxal phosphate per subunit.</text>
</comment>
<evidence type="ECO:0000256" key="2">
    <source>
        <dbReference type="ARBA" id="ARBA00022576"/>
    </source>
</evidence>
<dbReference type="InterPro" id="IPR015421">
    <property type="entry name" value="PyrdxlP-dep_Trfase_major"/>
</dbReference>
<comment type="caution">
    <text evidence="8">The sequence shown here is derived from an EMBL/GenBank/DDBJ whole genome shotgun (WGS) entry which is preliminary data.</text>
</comment>
<evidence type="ECO:0000313" key="8">
    <source>
        <dbReference type="EMBL" id="HII74308.1"/>
    </source>
</evidence>
<evidence type="ECO:0000256" key="3">
    <source>
        <dbReference type="ARBA" id="ARBA00022605"/>
    </source>
</evidence>
<keyword evidence="6 7" id="KW-0457">Lysine biosynthesis</keyword>